<comment type="caution">
    <text evidence="3">The sequence shown here is derived from an EMBL/GenBank/DDBJ whole genome shotgun (WGS) entry which is preliminary data.</text>
</comment>
<reference evidence="3" key="1">
    <citation type="submission" date="2019-10" db="EMBL/GenBank/DDBJ databases">
        <authorList>
            <consortium name="DOE Joint Genome Institute"/>
            <person name="Kuo A."/>
            <person name="Miyauchi S."/>
            <person name="Kiss E."/>
            <person name="Drula E."/>
            <person name="Kohler A."/>
            <person name="Sanchez-Garcia M."/>
            <person name="Andreopoulos B."/>
            <person name="Barry K.W."/>
            <person name="Bonito G."/>
            <person name="Buee M."/>
            <person name="Carver A."/>
            <person name="Chen C."/>
            <person name="Cichocki N."/>
            <person name="Clum A."/>
            <person name="Culley D."/>
            <person name="Crous P.W."/>
            <person name="Fauchery L."/>
            <person name="Girlanda M."/>
            <person name="Hayes R."/>
            <person name="Keri Z."/>
            <person name="LaButti K."/>
            <person name="Lipzen A."/>
            <person name="Lombard V."/>
            <person name="Magnuson J."/>
            <person name="Maillard F."/>
            <person name="Morin E."/>
            <person name="Murat C."/>
            <person name="Nolan M."/>
            <person name="Ohm R."/>
            <person name="Pangilinan J."/>
            <person name="Pereira M."/>
            <person name="Perotto S."/>
            <person name="Peter M."/>
            <person name="Riley R."/>
            <person name="Sitrit Y."/>
            <person name="Stielow B."/>
            <person name="Szollosi G."/>
            <person name="Zifcakova L."/>
            <person name="Stursova M."/>
            <person name="Spatafora J.W."/>
            <person name="Tedersoo L."/>
            <person name="Vaario L.-M."/>
            <person name="Yamada A."/>
            <person name="Yan M."/>
            <person name="Wang P."/>
            <person name="Xu J."/>
            <person name="Bruns T."/>
            <person name="Baldrian P."/>
            <person name="Vilgalys R."/>
            <person name="Henrissat B."/>
            <person name="Grigoriev I.V."/>
            <person name="Hibbett D."/>
            <person name="Nagy L.G."/>
            <person name="Martin F.M."/>
        </authorList>
    </citation>
    <scope>NUCLEOTIDE SEQUENCE</scope>
    <source>
        <strain evidence="3">BED1</strain>
    </source>
</reference>
<feature type="region of interest" description="Disordered" evidence="1">
    <location>
        <begin position="238"/>
        <end position="307"/>
    </location>
</feature>
<reference evidence="3" key="2">
    <citation type="journal article" date="2020" name="Nat. Commun.">
        <title>Large-scale genome sequencing of mycorrhizal fungi provides insights into the early evolution of symbiotic traits.</title>
        <authorList>
            <person name="Miyauchi S."/>
            <person name="Kiss E."/>
            <person name="Kuo A."/>
            <person name="Drula E."/>
            <person name="Kohler A."/>
            <person name="Sanchez-Garcia M."/>
            <person name="Morin E."/>
            <person name="Andreopoulos B."/>
            <person name="Barry K.W."/>
            <person name="Bonito G."/>
            <person name="Buee M."/>
            <person name="Carver A."/>
            <person name="Chen C."/>
            <person name="Cichocki N."/>
            <person name="Clum A."/>
            <person name="Culley D."/>
            <person name="Crous P.W."/>
            <person name="Fauchery L."/>
            <person name="Girlanda M."/>
            <person name="Hayes R.D."/>
            <person name="Keri Z."/>
            <person name="LaButti K."/>
            <person name="Lipzen A."/>
            <person name="Lombard V."/>
            <person name="Magnuson J."/>
            <person name="Maillard F."/>
            <person name="Murat C."/>
            <person name="Nolan M."/>
            <person name="Ohm R.A."/>
            <person name="Pangilinan J."/>
            <person name="Pereira M.F."/>
            <person name="Perotto S."/>
            <person name="Peter M."/>
            <person name="Pfister S."/>
            <person name="Riley R."/>
            <person name="Sitrit Y."/>
            <person name="Stielow J.B."/>
            <person name="Szollosi G."/>
            <person name="Zifcakova L."/>
            <person name="Stursova M."/>
            <person name="Spatafora J.W."/>
            <person name="Tedersoo L."/>
            <person name="Vaario L.M."/>
            <person name="Yamada A."/>
            <person name="Yan M."/>
            <person name="Wang P."/>
            <person name="Xu J."/>
            <person name="Bruns T."/>
            <person name="Baldrian P."/>
            <person name="Vilgalys R."/>
            <person name="Dunand C."/>
            <person name="Henrissat B."/>
            <person name="Grigoriev I.V."/>
            <person name="Hibbett D."/>
            <person name="Nagy L.G."/>
            <person name="Martin F.M."/>
        </authorList>
    </citation>
    <scope>NUCLEOTIDE SEQUENCE</scope>
    <source>
        <strain evidence="3">BED1</strain>
    </source>
</reference>
<dbReference type="Pfam" id="PF12090">
    <property type="entry name" value="Spt20_SEP"/>
    <property type="match status" value="1"/>
</dbReference>
<evidence type="ECO:0000259" key="2">
    <source>
        <dbReference type="Pfam" id="PF12090"/>
    </source>
</evidence>
<evidence type="ECO:0000313" key="3">
    <source>
        <dbReference type="EMBL" id="KAF8449339.1"/>
    </source>
</evidence>
<feature type="compositionally biased region" description="Low complexity" evidence="1">
    <location>
        <begin position="366"/>
        <end position="379"/>
    </location>
</feature>
<dbReference type="PRINTS" id="PR01217">
    <property type="entry name" value="PRICHEXTENSN"/>
</dbReference>
<dbReference type="GO" id="GO:0000124">
    <property type="term" value="C:SAGA complex"/>
    <property type="evidence" value="ECO:0007669"/>
    <property type="project" value="InterPro"/>
</dbReference>
<dbReference type="PANTHER" id="PTHR13526">
    <property type="entry name" value="TRANSCRIPTION FACTOR SPT20 HOMOLOG"/>
    <property type="match status" value="1"/>
</dbReference>
<dbReference type="PANTHER" id="PTHR13526:SF8">
    <property type="entry name" value="TRANSCRIPTION FACTOR SPT20 HOMOLOG"/>
    <property type="match status" value="1"/>
</dbReference>
<gene>
    <name evidence="3" type="ORF">L210DRAFT_3471763</name>
</gene>
<dbReference type="Proteomes" id="UP001194468">
    <property type="component" value="Unassembled WGS sequence"/>
</dbReference>
<feature type="compositionally biased region" description="Low complexity" evidence="1">
    <location>
        <begin position="415"/>
        <end position="430"/>
    </location>
</feature>
<feature type="region of interest" description="Disordered" evidence="1">
    <location>
        <begin position="574"/>
        <end position="602"/>
    </location>
</feature>
<dbReference type="GO" id="GO:0003712">
    <property type="term" value="F:transcription coregulator activity"/>
    <property type="evidence" value="ECO:0007669"/>
    <property type="project" value="InterPro"/>
</dbReference>
<dbReference type="EMBL" id="WHUW01000003">
    <property type="protein sequence ID" value="KAF8449339.1"/>
    <property type="molecule type" value="Genomic_DNA"/>
</dbReference>
<proteinExistence type="predicted"/>
<dbReference type="AlphaFoldDB" id="A0AAD4GKF5"/>
<organism evidence="3 4">
    <name type="scientific">Boletus edulis BED1</name>
    <dbReference type="NCBI Taxonomy" id="1328754"/>
    <lineage>
        <taxon>Eukaryota</taxon>
        <taxon>Fungi</taxon>
        <taxon>Dikarya</taxon>
        <taxon>Basidiomycota</taxon>
        <taxon>Agaricomycotina</taxon>
        <taxon>Agaricomycetes</taxon>
        <taxon>Agaricomycetidae</taxon>
        <taxon>Boletales</taxon>
        <taxon>Boletineae</taxon>
        <taxon>Boletaceae</taxon>
        <taxon>Boletoideae</taxon>
        <taxon>Boletus</taxon>
    </lineage>
</organism>
<dbReference type="InterPro" id="IPR021950">
    <property type="entry name" value="Spt20"/>
</dbReference>
<evidence type="ECO:0000256" key="1">
    <source>
        <dbReference type="SAM" id="MobiDB-lite"/>
    </source>
</evidence>
<evidence type="ECO:0000313" key="4">
    <source>
        <dbReference type="Proteomes" id="UP001194468"/>
    </source>
</evidence>
<keyword evidence="4" id="KW-1185">Reference proteome</keyword>
<name>A0AAD4GKF5_BOLED</name>
<protein>
    <submittedName>
        <fullName evidence="3">Spt20 family-domain-containing protein</fullName>
    </submittedName>
</protein>
<dbReference type="InterPro" id="IPR046468">
    <property type="entry name" value="Spt20-like_SEP"/>
</dbReference>
<dbReference type="GO" id="GO:0006357">
    <property type="term" value="P:regulation of transcription by RNA polymerase II"/>
    <property type="evidence" value="ECO:0007669"/>
    <property type="project" value="TreeGrafter"/>
</dbReference>
<accession>A0AAD4GKF5</accession>
<feature type="compositionally biased region" description="Pro residues" evidence="1">
    <location>
        <begin position="431"/>
        <end position="441"/>
    </location>
</feature>
<feature type="domain" description="Spt20-like SEP" evidence="2">
    <location>
        <begin position="19"/>
        <end position="161"/>
    </location>
</feature>
<sequence>MTSYNITRSAEELLDKYESDPPSFSIHLHPEYWTLNNGPKFLYNNPVASLLDDVRAHRIPVDYLELFDSANVPFYDGCMLVELLDYRPKRAKDPPLEKPERSRVTLHPNDETRWADLCLLNQRTGSKLADPQVLELEAQILLHTSPPLCLDPDPHLTRIANHTLRVSTPSIPVSLKRKIAAITQEEDESEKARRAKIIQFMNPRLNRSHVPGYPILDVMKRVREKRQAEAQALLAKTIANATNRSTPAPTTQPTVTQPPHTATTQASAPTPQPPTSTSKPRPVKKEPATSPYPNTPENPRSTVTPVPHPVVNQLQTQLPIRSPPVHARSPAPSNTPYQQHLAVTPMTAGSPAQRGYTQSPRPPSSQAPHPHSSPLAPGSQLPTPDHRANPGGVHFIQVAPGAAQSKPLTPQLGYSAQTPLPPQQTTTQPHPQAPPQPPAPSPQLQAAHLQYYAHMQRMTQAAQAQAHAHAQAQTQGQIPVQMTQAAQHPTMPTQYNFAQFRPMTAQGNPHQQVMAHVPPQNMGAQGQVMDGQQQMMAQFAMYGYPVGYGMPPGSQLQAAQYAWAASGAVARVPNGQTPGMQPGHPQMPVAQGKAAPARVQGR</sequence>
<feature type="region of interest" description="Disordered" evidence="1">
    <location>
        <begin position="405"/>
        <end position="443"/>
    </location>
</feature>
<feature type="region of interest" description="Disordered" evidence="1">
    <location>
        <begin position="347"/>
        <end position="393"/>
    </location>
</feature>
<feature type="compositionally biased region" description="Polar residues" evidence="1">
    <location>
        <begin position="291"/>
        <end position="304"/>
    </location>
</feature>
<feature type="compositionally biased region" description="Low complexity" evidence="1">
    <location>
        <begin position="245"/>
        <end position="280"/>
    </location>
</feature>